<feature type="region of interest" description="Disordered" evidence="1">
    <location>
        <begin position="348"/>
        <end position="367"/>
    </location>
</feature>
<dbReference type="KEGG" id="emi:Emin_0644"/>
<feature type="compositionally biased region" description="Low complexity" evidence="1">
    <location>
        <begin position="353"/>
        <end position="367"/>
    </location>
</feature>
<proteinExistence type="predicted"/>
<name>B2KC72_ELUMP</name>
<dbReference type="STRING" id="445932.Emin_0644"/>
<dbReference type="RefSeq" id="WP_012414814.1">
    <property type="nucleotide sequence ID" value="NC_010644.1"/>
</dbReference>
<accession>B2KC72</accession>
<dbReference type="AlphaFoldDB" id="B2KC72"/>
<feature type="compositionally biased region" description="Basic and acidic residues" evidence="1">
    <location>
        <begin position="93"/>
        <end position="102"/>
    </location>
</feature>
<reference evidence="2 3" key="1">
    <citation type="journal article" date="2009" name="Appl. Environ. Microbiol.">
        <title>Genomic analysis of 'Elusimicrobium minutum,' the first cultivated representative of the phylum 'Elusimicrobia' (formerly termite group 1).</title>
        <authorList>
            <person name="Herlemann D.P.R."/>
            <person name="Geissinger O."/>
            <person name="Ikeda-Ohtsubo W."/>
            <person name="Kunin V."/>
            <person name="Sun H."/>
            <person name="Lapidus A."/>
            <person name="Hugenholtz P."/>
            <person name="Brune A."/>
        </authorList>
    </citation>
    <scope>NUCLEOTIDE SEQUENCE [LARGE SCALE GENOMIC DNA]</scope>
    <source>
        <strain evidence="2 3">Pei191</strain>
    </source>
</reference>
<organism evidence="2 3">
    <name type="scientific">Elusimicrobium minutum (strain Pei191)</name>
    <dbReference type="NCBI Taxonomy" id="445932"/>
    <lineage>
        <taxon>Bacteria</taxon>
        <taxon>Pseudomonadati</taxon>
        <taxon>Elusimicrobiota</taxon>
        <taxon>Elusimicrobia</taxon>
        <taxon>Elusimicrobiales</taxon>
        <taxon>Elusimicrobiaceae</taxon>
        <taxon>Elusimicrobium</taxon>
    </lineage>
</organism>
<sequence length="367" mass="37652">MALIIKKGSNFKNMDKKKAYTWGACALVFLLVLFTLIGAMAGSDEGKPDDFSNLSSRNFDLAQLPFVNDEAEKELLAKYNDISGVPDSTLFTPEEKEARQEADALSEEEAPDAEYEAALKELSARNTPAPAPASSAYSSYGSGVSKPATQIGTMSKGSMVSGGGGGLRGTSWTPGNASASNAKTANTKVSKEMLAKLSKTERGRSLLQAYAESSAGAKKDGEGALSGAMAAFQGGKATAELDTDLETAMAELALDETAGIGGQAASEGPSIGDVAKAVKDGQEKKDRQIPEPKPSFWAELGKQMLKGLVDGATQIAIGQANQQISIKTCVKGSKEYGFNAADCFAKPGGGSSGISSGVGASSGAAGS</sequence>
<feature type="compositionally biased region" description="Low complexity" evidence="1">
    <location>
        <begin position="132"/>
        <end position="143"/>
    </location>
</feature>
<gene>
    <name evidence="2" type="ordered locus">Emin_0644</name>
</gene>
<dbReference type="Proteomes" id="UP000001029">
    <property type="component" value="Chromosome"/>
</dbReference>
<evidence type="ECO:0000313" key="3">
    <source>
        <dbReference type="Proteomes" id="UP000001029"/>
    </source>
</evidence>
<dbReference type="EMBL" id="CP001055">
    <property type="protein sequence ID" value="ACC98199.1"/>
    <property type="molecule type" value="Genomic_DNA"/>
</dbReference>
<dbReference type="HOGENOM" id="CLU_753844_0_0_0"/>
<evidence type="ECO:0000313" key="2">
    <source>
        <dbReference type="EMBL" id="ACC98199.1"/>
    </source>
</evidence>
<feature type="compositionally biased region" description="Acidic residues" evidence="1">
    <location>
        <begin position="104"/>
        <end position="115"/>
    </location>
</feature>
<evidence type="ECO:0000256" key="1">
    <source>
        <dbReference type="SAM" id="MobiDB-lite"/>
    </source>
</evidence>
<keyword evidence="3" id="KW-1185">Reference proteome</keyword>
<feature type="region of interest" description="Disordered" evidence="1">
    <location>
        <begin position="87"/>
        <end position="149"/>
    </location>
</feature>
<protein>
    <submittedName>
        <fullName evidence="2">Uncharacterized protein</fullName>
    </submittedName>
</protein>